<dbReference type="HOGENOM" id="CLU_2530937_0_0_1"/>
<feature type="signal peptide" evidence="1">
    <location>
        <begin position="1"/>
        <end position="31"/>
    </location>
</feature>
<evidence type="ECO:0000256" key="1">
    <source>
        <dbReference type="SAM" id="SignalP"/>
    </source>
</evidence>
<feature type="chain" id="PRO_5014499179" description="Transmembrane protein" evidence="1">
    <location>
        <begin position="32"/>
        <end position="84"/>
    </location>
</feature>
<name>A0A072U1D0_MEDTR</name>
<keyword evidence="1" id="KW-0732">Signal</keyword>
<protein>
    <recommendedName>
        <fullName evidence="5">Transmembrane protein</fullName>
    </recommendedName>
</protein>
<organism evidence="2 4">
    <name type="scientific">Medicago truncatula</name>
    <name type="common">Barrel medic</name>
    <name type="synonym">Medicago tribuloides</name>
    <dbReference type="NCBI Taxonomy" id="3880"/>
    <lineage>
        <taxon>Eukaryota</taxon>
        <taxon>Viridiplantae</taxon>
        <taxon>Streptophyta</taxon>
        <taxon>Embryophyta</taxon>
        <taxon>Tracheophyta</taxon>
        <taxon>Spermatophyta</taxon>
        <taxon>Magnoliopsida</taxon>
        <taxon>eudicotyledons</taxon>
        <taxon>Gunneridae</taxon>
        <taxon>Pentapetalae</taxon>
        <taxon>rosids</taxon>
        <taxon>fabids</taxon>
        <taxon>Fabales</taxon>
        <taxon>Fabaceae</taxon>
        <taxon>Papilionoideae</taxon>
        <taxon>50 kb inversion clade</taxon>
        <taxon>NPAAA clade</taxon>
        <taxon>Hologalegina</taxon>
        <taxon>IRL clade</taxon>
        <taxon>Trifolieae</taxon>
        <taxon>Medicago</taxon>
    </lineage>
</organism>
<evidence type="ECO:0000313" key="4">
    <source>
        <dbReference type="Proteomes" id="UP000002051"/>
    </source>
</evidence>
<evidence type="ECO:0000313" key="3">
    <source>
        <dbReference type="EnsemblPlants" id="KEH22943"/>
    </source>
</evidence>
<dbReference type="EMBL" id="CM001223">
    <property type="protein sequence ID" value="KEH22943.1"/>
    <property type="molecule type" value="Genomic_DNA"/>
</dbReference>
<dbReference type="Proteomes" id="UP000002051">
    <property type="component" value="Unassembled WGS sequence"/>
</dbReference>
<dbReference type="EnsemblPlants" id="KEH22943">
    <property type="protein sequence ID" value="KEH22943"/>
    <property type="gene ID" value="MTR_7g062740"/>
</dbReference>
<reference evidence="3" key="3">
    <citation type="submission" date="2015-04" db="UniProtKB">
        <authorList>
            <consortium name="EnsemblPlants"/>
        </authorList>
    </citation>
    <scope>IDENTIFICATION</scope>
    <source>
        <strain evidence="3">cv. Jemalong A17</strain>
    </source>
</reference>
<reference evidence="2 4" key="1">
    <citation type="journal article" date="2011" name="Nature">
        <title>The Medicago genome provides insight into the evolution of rhizobial symbioses.</title>
        <authorList>
            <person name="Young N.D."/>
            <person name="Debelle F."/>
            <person name="Oldroyd G.E."/>
            <person name="Geurts R."/>
            <person name="Cannon S.B."/>
            <person name="Udvardi M.K."/>
            <person name="Benedito V.A."/>
            <person name="Mayer K.F."/>
            <person name="Gouzy J."/>
            <person name="Schoof H."/>
            <person name="Van de Peer Y."/>
            <person name="Proost S."/>
            <person name="Cook D.R."/>
            <person name="Meyers B.C."/>
            <person name="Spannagl M."/>
            <person name="Cheung F."/>
            <person name="De Mita S."/>
            <person name="Krishnakumar V."/>
            <person name="Gundlach H."/>
            <person name="Zhou S."/>
            <person name="Mudge J."/>
            <person name="Bharti A.K."/>
            <person name="Murray J.D."/>
            <person name="Naoumkina M.A."/>
            <person name="Rosen B."/>
            <person name="Silverstein K.A."/>
            <person name="Tang H."/>
            <person name="Rombauts S."/>
            <person name="Zhao P.X."/>
            <person name="Zhou P."/>
            <person name="Barbe V."/>
            <person name="Bardou P."/>
            <person name="Bechner M."/>
            <person name="Bellec A."/>
            <person name="Berger A."/>
            <person name="Berges H."/>
            <person name="Bidwell S."/>
            <person name="Bisseling T."/>
            <person name="Choisne N."/>
            <person name="Couloux A."/>
            <person name="Denny R."/>
            <person name="Deshpande S."/>
            <person name="Dai X."/>
            <person name="Doyle J.J."/>
            <person name="Dudez A.M."/>
            <person name="Farmer A.D."/>
            <person name="Fouteau S."/>
            <person name="Franken C."/>
            <person name="Gibelin C."/>
            <person name="Gish J."/>
            <person name="Goldstein S."/>
            <person name="Gonzalez A.J."/>
            <person name="Green P.J."/>
            <person name="Hallab A."/>
            <person name="Hartog M."/>
            <person name="Hua A."/>
            <person name="Humphray S.J."/>
            <person name="Jeong D.H."/>
            <person name="Jing Y."/>
            <person name="Jocker A."/>
            <person name="Kenton S.M."/>
            <person name="Kim D.J."/>
            <person name="Klee K."/>
            <person name="Lai H."/>
            <person name="Lang C."/>
            <person name="Lin S."/>
            <person name="Macmil S.L."/>
            <person name="Magdelenat G."/>
            <person name="Matthews L."/>
            <person name="McCorrison J."/>
            <person name="Monaghan E.L."/>
            <person name="Mun J.H."/>
            <person name="Najar F.Z."/>
            <person name="Nicholson C."/>
            <person name="Noirot C."/>
            <person name="O'Bleness M."/>
            <person name="Paule C.R."/>
            <person name="Poulain J."/>
            <person name="Prion F."/>
            <person name="Qin B."/>
            <person name="Qu C."/>
            <person name="Retzel E.F."/>
            <person name="Riddle C."/>
            <person name="Sallet E."/>
            <person name="Samain S."/>
            <person name="Samson N."/>
            <person name="Sanders I."/>
            <person name="Saurat O."/>
            <person name="Scarpelli C."/>
            <person name="Schiex T."/>
            <person name="Segurens B."/>
            <person name="Severin A.J."/>
            <person name="Sherrier D.J."/>
            <person name="Shi R."/>
            <person name="Sims S."/>
            <person name="Singer S.R."/>
            <person name="Sinharoy S."/>
            <person name="Sterck L."/>
            <person name="Viollet A."/>
            <person name="Wang B.B."/>
            <person name="Wang K."/>
            <person name="Wang M."/>
            <person name="Wang X."/>
            <person name="Warfsmann J."/>
            <person name="Weissenbach J."/>
            <person name="White D.D."/>
            <person name="White J.D."/>
            <person name="Wiley G.B."/>
            <person name="Wincker P."/>
            <person name="Xing Y."/>
            <person name="Yang L."/>
            <person name="Yao Z."/>
            <person name="Ying F."/>
            <person name="Zhai J."/>
            <person name="Zhou L."/>
            <person name="Zuber A."/>
            <person name="Denarie J."/>
            <person name="Dixon R.A."/>
            <person name="May G.D."/>
            <person name="Schwartz D.C."/>
            <person name="Rogers J."/>
            <person name="Quetier F."/>
            <person name="Town C.D."/>
            <person name="Roe B.A."/>
        </authorList>
    </citation>
    <scope>NUCLEOTIDE SEQUENCE [LARGE SCALE GENOMIC DNA]</scope>
    <source>
        <strain evidence="2">A17</strain>
        <strain evidence="3 4">cv. Jemalong A17</strain>
    </source>
</reference>
<reference evidence="2 4" key="2">
    <citation type="journal article" date="2014" name="BMC Genomics">
        <title>An improved genome release (version Mt4.0) for the model legume Medicago truncatula.</title>
        <authorList>
            <person name="Tang H."/>
            <person name="Krishnakumar V."/>
            <person name="Bidwell S."/>
            <person name="Rosen B."/>
            <person name="Chan A."/>
            <person name="Zhou S."/>
            <person name="Gentzbittel L."/>
            <person name="Childs K.L."/>
            <person name="Yandell M."/>
            <person name="Gundlach H."/>
            <person name="Mayer K.F."/>
            <person name="Schwartz D.C."/>
            <person name="Town C.D."/>
        </authorList>
    </citation>
    <scope>GENOME REANNOTATION</scope>
    <source>
        <strain evidence="2">A17</strain>
        <strain evidence="3 4">cv. Jemalong A17</strain>
    </source>
</reference>
<evidence type="ECO:0008006" key="5">
    <source>
        <dbReference type="Google" id="ProtNLM"/>
    </source>
</evidence>
<keyword evidence="4" id="KW-1185">Reference proteome</keyword>
<evidence type="ECO:0000313" key="2">
    <source>
        <dbReference type="EMBL" id="KEH22943.1"/>
    </source>
</evidence>
<dbReference type="AlphaFoldDB" id="A0A072U1D0"/>
<accession>A0A072U1D0</accession>
<gene>
    <name evidence="2" type="ordered locus">MTR_7g062740</name>
</gene>
<sequence length="84" mass="9221">MAVTNFNSLASFLFQLQLIPSLLIDMKNTHCEVTVAVVAFIPKTRVVKNWTLRHGKKGRMRYELCGVVCDDEDEGDGGGCGAGF</sequence>
<proteinExistence type="predicted"/>